<evidence type="ECO:0000313" key="2">
    <source>
        <dbReference type="Proteomes" id="UP000070133"/>
    </source>
</evidence>
<organism evidence="1 2">
    <name type="scientific">Pseudocercospora eumusae</name>
    <dbReference type="NCBI Taxonomy" id="321146"/>
    <lineage>
        <taxon>Eukaryota</taxon>
        <taxon>Fungi</taxon>
        <taxon>Dikarya</taxon>
        <taxon>Ascomycota</taxon>
        <taxon>Pezizomycotina</taxon>
        <taxon>Dothideomycetes</taxon>
        <taxon>Dothideomycetidae</taxon>
        <taxon>Mycosphaerellales</taxon>
        <taxon>Mycosphaerellaceae</taxon>
        <taxon>Pseudocercospora</taxon>
    </lineage>
</organism>
<keyword evidence="2" id="KW-1185">Reference proteome</keyword>
<dbReference type="EMBL" id="LFZN01000300">
    <property type="protein sequence ID" value="KXS94310.1"/>
    <property type="molecule type" value="Genomic_DNA"/>
</dbReference>
<dbReference type="InterPro" id="IPR011050">
    <property type="entry name" value="Pectin_lyase_fold/virulence"/>
</dbReference>
<accession>A0A139GVV1</accession>
<dbReference type="AlphaFoldDB" id="A0A139GVV1"/>
<proteinExistence type="predicted"/>
<sequence length="174" mass="19872">MTMIRSKNILLEDVYVNSTDTKQAVGFEFSCLNHKHDFYTGLGVATGSMRQYDGFYRIVENDTARNITINNMRYDYYFKTWTGISSGYPPNGEVRLYPIQDFISPSQYWQIVLAAAVLAIPQTRPSETSSSSTQAELWLSLNALHTIPLPATGIQNPRPGHEELVWCHDQRHYC</sequence>
<reference evidence="1 2" key="1">
    <citation type="submission" date="2015-07" db="EMBL/GenBank/DDBJ databases">
        <title>Comparative genomics of the Sigatoka disease complex on banana suggests a link between parallel evolutionary changes in Pseudocercospora fijiensis and Pseudocercospora eumusae and increased virulence on the banana host.</title>
        <authorList>
            <person name="Chang T.-C."/>
            <person name="Salvucci A."/>
            <person name="Crous P.W."/>
            <person name="Stergiopoulos I."/>
        </authorList>
    </citation>
    <scope>NUCLEOTIDE SEQUENCE [LARGE SCALE GENOMIC DNA]</scope>
    <source>
        <strain evidence="1 2">CBS 114824</strain>
    </source>
</reference>
<dbReference type="SUPFAM" id="SSF51126">
    <property type="entry name" value="Pectin lyase-like"/>
    <property type="match status" value="1"/>
</dbReference>
<name>A0A139GVV1_9PEZI</name>
<evidence type="ECO:0000313" key="1">
    <source>
        <dbReference type="EMBL" id="KXS94310.1"/>
    </source>
</evidence>
<dbReference type="STRING" id="321146.A0A139GVV1"/>
<comment type="caution">
    <text evidence="1">The sequence shown here is derived from an EMBL/GenBank/DDBJ whole genome shotgun (WGS) entry which is preliminary data.</text>
</comment>
<dbReference type="Proteomes" id="UP000070133">
    <property type="component" value="Unassembled WGS sequence"/>
</dbReference>
<dbReference type="OrthoDB" id="3684889at2759"/>
<gene>
    <name evidence="1" type="ORF">AC578_10822</name>
</gene>
<protein>
    <submittedName>
        <fullName evidence="1">Uncharacterized protein</fullName>
    </submittedName>
</protein>